<keyword evidence="6" id="KW-1185">Reference proteome</keyword>
<dbReference type="PROSITE" id="PS50893">
    <property type="entry name" value="ABC_TRANSPORTER_2"/>
    <property type="match status" value="1"/>
</dbReference>
<dbReference type="Pfam" id="PF00005">
    <property type="entry name" value="ABC_tran"/>
    <property type="match status" value="1"/>
</dbReference>
<dbReference type="Proteomes" id="UP000266313">
    <property type="component" value="Chromosome"/>
</dbReference>
<dbReference type="PANTHER" id="PTHR42781:SF4">
    <property type="entry name" value="SPERMIDINE_PUTRESCINE IMPORT ATP-BINDING PROTEIN POTA"/>
    <property type="match status" value="1"/>
</dbReference>
<dbReference type="PANTHER" id="PTHR42781">
    <property type="entry name" value="SPERMIDINE/PUTRESCINE IMPORT ATP-BINDING PROTEIN POTA"/>
    <property type="match status" value="1"/>
</dbReference>
<evidence type="ECO:0000259" key="4">
    <source>
        <dbReference type="PROSITE" id="PS50893"/>
    </source>
</evidence>
<dbReference type="InterPro" id="IPR003439">
    <property type="entry name" value="ABC_transporter-like_ATP-bd"/>
</dbReference>
<dbReference type="EMBL" id="AP017928">
    <property type="protein sequence ID" value="BBA36406.1"/>
    <property type="molecule type" value="Genomic_DNA"/>
</dbReference>
<evidence type="ECO:0000256" key="1">
    <source>
        <dbReference type="ARBA" id="ARBA00022448"/>
    </source>
</evidence>
<dbReference type="InterPro" id="IPR003593">
    <property type="entry name" value="AAA+_ATPase"/>
</dbReference>
<dbReference type="SMART" id="SM00382">
    <property type="entry name" value="AAA"/>
    <property type="match status" value="1"/>
</dbReference>
<dbReference type="GO" id="GO:0005524">
    <property type="term" value="F:ATP binding"/>
    <property type="evidence" value="ECO:0007669"/>
    <property type="project" value="UniProtKB-KW"/>
</dbReference>
<name>A0A250KY05_9GAMM</name>
<reference evidence="5 6" key="1">
    <citation type="submission" date="2016-12" db="EMBL/GenBank/DDBJ databases">
        <title>Genome sequencing of Methylocaldum marinum.</title>
        <authorList>
            <person name="Takeuchi M."/>
            <person name="Kamagata Y."/>
            <person name="Hiraoka S."/>
            <person name="Oshima K."/>
            <person name="Hattori M."/>
            <person name="Iwasaki W."/>
        </authorList>
    </citation>
    <scope>NUCLEOTIDE SEQUENCE [LARGE SCALE GENOMIC DNA]</scope>
    <source>
        <strain evidence="5 6">S8</strain>
    </source>
</reference>
<keyword evidence="3" id="KW-0067">ATP-binding</keyword>
<sequence>MLKLSRVSKSYEGVPVLREIDLSIPKGQVTVIIGASGCGKSTLIRLANGLVRPDRGTVELMGMPVTAATVLALRRRMGYVIQEGGLFPHLTARGNVALMPRRLGWPFARIDSRVSELAGLVRLPAEKLDSYPTRLSGGERQRVALMRALMLDPEILLLDEPLGALDPLIRYELQTDLKMLFSTLGKTVLMVTHDLNEAGYFADEIVLLHDGAIAQRGTMAALIENPATEYVARFVRAQRGLAGSQVLPPA</sequence>
<keyword evidence="2" id="KW-0547">Nucleotide-binding</keyword>
<dbReference type="AlphaFoldDB" id="A0A250KY05"/>
<evidence type="ECO:0000313" key="5">
    <source>
        <dbReference type="EMBL" id="BBA36406.1"/>
    </source>
</evidence>
<dbReference type="SUPFAM" id="SSF52540">
    <property type="entry name" value="P-loop containing nucleoside triphosphate hydrolases"/>
    <property type="match status" value="1"/>
</dbReference>
<dbReference type="FunFam" id="3.40.50.300:FF:000425">
    <property type="entry name" value="Probable ABC transporter, ATP-binding subunit"/>
    <property type="match status" value="1"/>
</dbReference>
<dbReference type="OrthoDB" id="9802264at2"/>
<dbReference type="GO" id="GO:0015697">
    <property type="term" value="P:quaternary ammonium group transport"/>
    <property type="evidence" value="ECO:0007669"/>
    <property type="project" value="UniProtKB-ARBA"/>
</dbReference>
<protein>
    <submittedName>
        <fullName evidence="5">ABC transporter</fullName>
    </submittedName>
</protein>
<accession>A0A250KY05</accession>
<dbReference type="GO" id="GO:0016887">
    <property type="term" value="F:ATP hydrolysis activity"/>
    <property type="evidence" value="ECO:0007669"/>
    <property type="project" value="InterPro"/>
</dbReference>
<evidence type="ECO:0000313" key="6">
    <source>
        <dbReference type="Proteomes" id="UP000266313"/>
    </source>
</evidence>
<gene>
    <name evidence="5" type="ORF">sS8_4476</name>
</gene>
<dbReference type="InterPro" id="IPR050093">
    <property type="entry name" value="ABC_SmlMolc_Importer"/>
</dbReference>
<proteinExistence type="predicted"/>
<dbReference type="Gene3D" id="3.40.50.300">
    <property type="entry name" value="P-loop containing nucleotide triphosphate hydrolases"/>
    <property type="match status" value="1"/>
</dbReference>
<evidence type="ECO:0000256" key="2">
    <source>
        <dbReference type="ARBA" id="ARBA00022741"/>
    </source>
</evidence>
<keyword evidence="1" id="KW-0813">Transport</keyword>
<dbReference type="KEGG" id="mmai:sS8_4476"/>
<evidence type="ECO:0000256" key="3">
    <source>
        <dbReference type="ARBA" id="ARBA00022840"/>
    </source>
</evidence>
<organism evidence="5 6">
    <name type="scientific">Methylocaldum marinum</name>
    <dbReference type="NCBI Taxonomy" id="1432792"/>
    <lineage>
        <taxon>Bacteria</taxon>
        <taxon>Pseudomonadati</taxon>
        <taxon>Pseudomonadota</taxon>
        <taxon>Gammaproteobacteria</taxon>
        <taxon>Methylococcales</taxon>
        <taxon>Methylococcaceae</taxon>
        <taxon>Methylocaldum</taxon>
    </lineage>
</organism>
<dbReference type="InterPro" id="IPR027417">
    <property type="entry name" value="P-loop_NTPase"/>
</dbReference>
<feature type="domain" description="ABC transporter" evidence="4">
    <location>
        <begin position="2"/>
        <end position="235"/>
    </location>
</feature>